<dbReference type="InterPro" id="IPR050071">
    <property type="entry name" value="Dehydroquinate_synthase"/>
</dbReference>
<evidence type="ECO:0000256" key="3">
    <source>
        <dbReference type="ARBA" id="ARBA00003485"/>
    </source>
</evidence>
<evidence type="ECO:0000256" key="2">
    <source>
        <dbReference type="ARBA" id="ARBA00001941"/>
    </source>
</evidence>
<dbReference type="PIRSF" id="PIRSF001455">
    <property type="entry name" value="DHQ_synth"/>
    <property type="match status" value="1"/>
</dbReference>
<dbReference type="Gene3D" id="3.40.50.1970">
    <property type="match status" value="1"/>
</dbReference>
<keyword evidence="5" id="KW-0547">Nucleotide-binding</keyword>
<accession>A0ABV9HVS7</accession>
<dbReference type="RefSeq" id="WP_379977581.1">
    <property type="nucleotide sequence ID" value="NZ_JBHSFV010000002.1"/>
</dbReference>
<evidence type="ECO:0000259" key="11">
    <source>
        <dbReference type="Pfam" id="PF01761"/>
    </source>
</evidence>
<dbReference type="SUPFAM" id="SSF56796">
    <property type="entry name" value="Dehydroquinate synthase-like"/>
    <property type="match status" value="1"/>
</dbReference>
<evidence type="ECO:0000256" key="10">
    <source>
        <dbReference type="NCBIfam" id="TIGR01357"/>
    </source>
</evidence>
<dbReference type="InterPro" id="IPR030960">
    <property type="entry name" value="DHQS/DOIS_N"/>
</dbReference>
<dbReference type="EMBL" id="JBHSFV010000002">
    <property type="protein sequence ID" value="MFC4633379.1"/>
    <property type="molecule type" value="Genomic_DNA"/>
</dbReference>
<feature type="domain" description="3-dehydroquinate synthase C-terminal" evidence="12">
    <location>
        <begin position="176"/>
        <end position="319"/>
    </location>
</feature>
<keyword evidence="4" id="KW-0479">Metal-binding</keyword>
<evidence type="ECO:0000313" key="13">
    <source>
        <dbReference type="EMBL" id="MFC4633379.1"/>
    </source>
</evidence>
<evidence type="ECO:0000259" key="12">
    <source>
        <dbReference type="Pfam" id="PF24621"/>
    </source>
</evidence>
<evidence type="ECO:0000313" key="14">
    <source>
        <dbReference type="Proteomes" id="UP001596043"/>
    </source>
</evidence>
<dbReference type="PANTHER" id="PTHR43622">
    <property type="entry name" value="3-DEHYDROQUINATE SYNTHASE"/>
    <property type="match status" value="1"/>
</dbReference>
<evidence type="ECO:0000256" key="6">
    <source>
        <dbReference type="ARBA" id="ARBA00022833"/>
    </source>
</evidence>
<reference evidence="14" key="1">
    <citation type="journal article" date="2019" name="Int. J. Syst. Evol. Microbiol.">
        <title>The Global Catalogue of Microorganisms (GCM) 10K type strain sequencing project: providing services to taxonomists for standard genome sequencing and annotation.</title>
        <authorList>
            <consortium name="The Broad Institute Genomics Platform"/>
            <consortium name="The Broad Institute Genome Sequencing Center for Infectious Disease"/>
            <person name="Wu L."/>
            <person name="Ma J."/>
        </authorList>
    </citation>
    <scope>NUCLEOTIDE SEQUENCE [LARGE SCALE GENOMIC DNA]</scope>
    <source>
        <strain evidence="14">YJ-61-S</strain>
    </source>
</reference>
<dbReference type="Gene3D" id="1.20.1090.10">
    <property type="entry name" value="Dehydroquinate synthase-like - alpha domain"/>
    <property type="match status" value="1"/>
</dbReference>
<dbReference type="InterPro" id="IPR030963">
    <property type="entry name" value="DHQ_synth_fam"/>
</dbReference>
<dbReference type="Pfam" id="PF24621">
    <property type="entry name" value="DHQS_C"/>
    <property type="match status" value="1"/>
</dbReference>
<evidence type="ECO:0000256" key="5">
    <source>
        <dbReference type="ARBA" id="ARBA00022741"/>
    </source>
</evidence>
<gene>
    <name evidence="13" type="primary">aroB</name>
    <name evidence="13" type="ORF">ACFO3O_05650</name>
</gene>
<dbReference type="PANTHER" id="PTHR43622:SF1">
    <property type="entry name" value="3-DEHYDROQUINATE SYNTHASE"/>
    <property type="match status" value="1"/>
</dbReference>
<evidence type="ECO:0000256" key="7">
    <source>
        <dbReference type="ARBA" id="ARBA00023027"/>
    </source>
</evidence>
<keyword evidence="14" id="KW-1185">Reference proteome</keyword>
<sequence>MQSIKASSYEIVFNTSGYEILNTLIQTATYSKIFIIVDSHTQEHCLPLFLSTLETSIAIEVIEIVPGEENKTIETCSGVWDALADLDADRKGLIINLGGGVVTDLGGFVASTFKRGMDFINIPTSLLAMVDASVGGKTGVDLGTLKNLIGVINNPKLVVIDTGFLATLPKIEMRSGLAEMYKHGLIASKAYWQQLSDLTTMTTNDLNALIYDSVFIKNEVVLKDPTEQNLRKTLNYGHTLGHAIESYCLSHKDLKKLLHGEAIAIGMILESYISAKITGLPQSQLDQIHKVLSDMYDPVSFKKNDIEHIIELLKHDKKNSNGKVKFVLLESIGKGIIDQEVPNELIYEAFDFYAATP</sequence>
<dbReference type="Pfam" id="PF01761">
    <property type="entry name" value="DHQ_synthase"/>
    <property type="match status" value="1"/>
</dbReference>
<comment type="caution">
    <text evidence="13">The sequence shown here is derived from an EMBL/GenBank/DDBJ whole genome shotgun (WGS) entry which is preliminary data.</text>
</comment>
<keyword evidence="6" id="KW-0862">Zinc</keyword>
<comment type="cofactor">
    <cofactor evidence="2">
        <name>Co(2+)</name>
        <dbReference type="ChEBI" id="CHEBI:48828"/>
    </cofactor>
</comment>
<feature type="domain" description="3-dehydroquinate synthase N-terminal" evidence="11">
    <location>
        <begin position="62"/>
        <end position="174"/>
    </location>
</feature>
<comment type="function">
    <text evidence="3">Catalyzes the conversion of 3-deoxy-D-arabino-heptulosonate 7-phosphate (DAHP) to dehydroquinate (DHQ).</text>
</comment>
<keyword evidence="9" id="KW-0170">Cobalt</keyword>
<dbReference type="InterPro" id="IPR016037">
    <property type="entry name" value="DHQ_synth_AroB"/>
</dbReference>
<dbReference type="EC" id="4.2.3.4" evidence="10"/>
<evidence type="ECO:0000256" key="8">
    <source>
        <dbReference type="ARBA" id="ARBA00023239"/>
    </source>
</evidence>
<dbReference type="GO" id="GO:0003856">
    <property type="term" value="F:3-dehydroquinate synthase activity"/>
    <property type="evidence" value="ECO:0007669"/>
    <property type="project" value="UniProtKB-EC"/>
</dbReference>
<proteinExistence type="predicted"/>
<comment type="cofactor">
    <cofactor evidence="1">
        <name>NAD(+)</name>
        <dbReference type="ChEBI" id="CHEBI:57540"/>
    </cofactor>
</comment>
<evidence type="ECO:0000256" key="9">
    <source>
        <dbReference type="ARBA" id="ARBA00023285"/>
    </source>
</evidence>
<keyword evidence="8 13" id="KW-0456">Lyase</keyword>
<dbReference type="Proteomes" id="UP001596043">
    <property type="component" value="Unassembled WGS sequence"/>
</dbReference>
<evidence type="ECO:0000256" key="1">
    <source>
        <dbReference type="ARBA" id="ARBA00001911"/>
    </source>
</evidence>
<dbReference type="InterPro" id="IPR056179">
    <property type="entry name" value="DHQS_C"/>
</dbReference>
<evidence type="ECO:0000256" key="4">
    <source>
        <dbReference type="ARBA" id="ARBA00022723"/>
    </source>
</evidence>
<organism evidence="13 14">
    <name type="scientific">Dokdonia ponticola</name>
    <dbReference type="NCBI Taxonomy" id="2041041"/>
    <lineage>
        <taxon>Bacteria</taxon>
        <taxon>Pseudomonadati</taxon>
        <taxon>Bacteroidota</taxon>
        <taxon>Flavobacteriia</taxon>
        <taxon>Flavobacteriales</taxon>
        <taxon>Flavobacteriaceae</taxon>
        <taxon>Dokdonia</taxon>
    </lineage>
</organism>
<name>A0ABV9HVS7_9FLAO</name>
<dbReference type="CDD" id="cd08195">
    <property type="entry name" value="DHQS"/>
    <property type="match status" value="1"/>
</dbReference>
<keyword evidence="7" id="KW-0520">NAD</keyword>
<dbReference type="NCBIfam" id="TIGR01357">
    <property type="entry name" value="aroB"/>
    <property type="match status" value="1"/>
</dbReference>
<protein>
    <recommendedName>
        <fullName evidence="10">3-dehydroquinate synthase</fullName>
        <ecNumber evidence="10">4.2.3.4</ecNumber>
    </recommendedName>
</protein>